<organism evidence="3 4">
    <name type="scientific">Phytophthora oleae</name>
    <dbReference type="NCBI Taxonomy" id="2107226"/>
    <lineage>
        <taxon>Eukaryota</taxon>
        <taxon>Sar</taxon>
        <taxon>Stramenopiles</taxon>
        <taxon>Oomycota</taxon>
        <taxon>Peronosporomycetes</taxon>
        <taxon>Peronosporales</taxon>
        <taxon>Peronosporaceae</taxon>
        <taxon>Phytophthora</taxon>
    </lineage>
</organism>
<feature type="compositionally biased region" description="Gly residues" evidence="1">
    <location>
        <begin position="55"/>
        <end position="68"/>
    </location>
</feature>
<keyword evidence="4" id="KW-1185">Reference proteome</keyword>
<proteinExistence type="predicted"/>
<dbReference type="Proteomes" id="UP001632037">
    <property type="component" value="Unassembled WGS sequence"/>
</dbReference>
<dbReference type="AlphaFoldDB" id="A0ABD3F4I7"/>
<name>A0ABD3F4I7_9STRA</name>
<protein>
    <submittedName>
        <fullName evidence="3">Uncharacterized protein</fullName>
    </submittedName>
</protein>
<feature type="chain" id="PRO_5044747035" evidence="2">
    <location>
        <begin position="20"/>
        <end position="99"/>
    </location>
</feature>
<dbReference type="EMBL" id="JBIMZQ010000034">
    <property type="protein sequence ID" value="KAL3661742.1"/>
    <property type="molecule type" value="Genomic_DNA"/>
</dbReference>
<accession>A0ABD3F4I7</accession>
<feature type="signal peptide" evidence="2">
    <location>
        <begin position="1"/>
        <end position="19"/>
    </location>
</feature>
<reference evidence="3 4" key="1">
    <citation type="submission" date="2024-09" db="EMBL/GenBank/DDBJ databases">
        <title>Genome sequencing and assembly of Phytophthora oleae, isolate VK10A, causative agent of rot of olive drupes.</title>
        <authorList>
            <person name="Conti Taguali S."/>
            <person name="Riolo M."/>
            <person name="La Spada F."/>
            <person name="Cacciola S.O."/>
            <person name="Dionisio G."/>
        </authorList>
    </citation>
    <scope>NUCLEOTIDE SEQUENCE [LARGE SCALE GENOMIC DNA]</scope>
    <source>
        <strain evidence="3 4">VK10A</strain>
    </source>
</reference>
<evidence type="ECO:0000313" key="4">
    <source>
        <dbReference type="Proteomes" id="UP001632037"/>
    </source>
</evidence>
<gene>
    <name evidence="3" type="ORF">V7S43_013039</name>
</gene>
<evidence type="ECO:0000256" key="1">
    <source>
        <dbReference type="SAM" id="MobiDB-lite"/>
    </source>
</evidence>
<keyword evidence="2" id="KW-0732">Signal</keyword>
<feature type="region of interest" description="Disordered" evidence="1">
    <location>
        <begin position="31"/>
        <end position="68"/>
    </location>
</feature>
<evidence type="ECO:0000313" key="3">
    <source>
        <dbReference type="EMBL" id="KAL3661742.1"/>
    </source>
</evidence>
<comment type="caution">
    <text evidence="3">The sequence shown here is derived from an EMBL/GenBank/DDBJ whole genome shotgun (WGS) entry which is preliminary data.</text>
</comment>
<sequence>MKFTAVAVAAALATSSVVAIDSPALRALADDTTATTGGLEANADAPKDGDKEMWGWGGRPGWGWGGGWGRPGWGWGHHGWGHHGWGWGRPGWGRPGWGW</sequence>
<evidence type="ECO:0000256" key="2">
    <source>
        <dbReference type="SAM" id="SignalP"/>
    </source>
</evidence>